<dbReference type="GO" id="GO:0016758">
    <property type="term" value="F:hexosyltransferase activity"/>
    <property type="evidence" value="ECO:0007669"/>
    <property type="project" value="UniProtKB-ARBA"/>
</dbReference>
<evidence type="ECO:0000256" key="1">
    <source>
        <dbReference type="SAM" id="Phobius"/>
    </source>
</evidence>
<keyword evidence="1" id="KW-1133">Transmembrane helix</keyword>
<dbReference type="InterPro" id="IPR050426">
    <property type="entry name" value="Glycosyltransferase_28"/>
</dbReference>
<feature type="domain" description="Erythromycin biosynthesis protein CIII-like C-terminal" evidence="2">
    <location>
        <begin position="281"/>
        <end position="411"/>
    </location>
</feature>
<dbReference type="PANTHER" id="PTHR48050:SF13">
    <property type="entry name" value="STEROL 3-BETA-GLUCOSYLTRANSFERASE UGT80A2"/>
    <property type="match status" value="1"/>
</dbReference>
<protein>
    <submittedName>
        <fullName evidence="3">N-glycosyltransferase</fullName>
    </submittedName>
</protein>
<proteinExistence type="predicted"/>
<dbReference type="PANTHER" id="PTHR48050">
    <property type="entry name" value="STEROL 3-BETA-GLUCOSYLTRANSFERASE"/>
    <property type="match status" value="1"/>
</dbReference>
<sequence>MATYLLCSSPIYGHVVPLVEIGRYLRGQGHQVGMLTGARFEDTVTGAGLRFLPLPEACDFDDRDLDRSFPGRVGKKGLARLRFDMSEVFIKAMPHQYRALREELDGTPTDAVLAESGFTGAVVPLLRTEPRPPILFSGIIPLAFSSRDTAPFGPGLPPLPTKAGVLRNVLLNTLMQKVVFRPTHRAANRQMKAAAGVSLPVHFLDAASLADRFLQFTCPGFEYPRGDLPASVRFVGPVLPTGSDDFTPPSWWSELHGGRPVIHVTQGTIDNKDPGRLILPTLRAVADLDVLVVATTGGAPLPPGDVPPNARVADFLPHEHLLPLVDVMITNGGYGGTQRALAEGLPVIVAGDREDKPEVAARVAWAGVGINLRTGSPTPRAIRKAVRQVLSDPSYKEAAGRLASEYARYDSLPKIASELETTEAGPPRGRGLSGGGPGRKGLALVSAAQLPLGVAGLRPALRKRTAYDIGFLRGSTDTIERDQWLTGTNLSAPGVLLVLQAACTAALLHGPSRRAARTLGILGAIMTGGYPAERSVRASWRRPDDGVAPLTAAAALLAALMAALGFRTAGR</sequence>
<dbReference type="InterPro" id="IPR010610">
    <property type="entry name" value="EryCIII-like_C"/>
</dbReference>
<dbReference type="FunFam" id="3.40.50.2000:FF:000072">
    <property type="entry name" value="Glycosyl transferase"/>
    <property type="match status" value="1"/>
</dbReference>
<accession>A0A6J4JDF0</accession>
<keyword evidence="1" id="KW-0472">Membrane</keyword>
<evidence type="ECO:0000259" key="2">
    <source>
        <dbReference type="Pfam" id="PF06722"/>
    </source>
</evidence>
<dbReference type="AlphaFoldDB" id="A0A6J4JDF0"/>
<dbReference type="Pfam" id="PF06722">
    <property type="entry name" value="EryCIII-like_C"/>
    <property type="match status" value="1"/>
</dbReference>
<evidence type="ECO:0000313" key="3">
    <source>
        <dbReference type="EMBL" id="CAA9276061.1"/>
    </source>
</evidence>
<keyword evidence="3" id="KW-0808">Transferase</keyword>
<gene>
    <name evidence="3" type="ORF">AVDCRST_MAG83-3562</name>
</gene>
<dbReference type="InterPro" id="IPR002213">
    <property type="entry name" value="UDP_glucos_trans"/>
</dbReference>
<feature type="transmembrane region" description="Helical" evidence="1">
    <location>
        <begin position="547"/>
        <end position="566"/>
    </location>
</feature>
<dbReference type="RefSeq" id="WP_294570425.1">
    <property type="nucleotide sequence ID" value="NZ_CADCTE010000196.1"/>
</dbReference>
<dbReference type="SUPFAM" id="SSF53756">
    <property type="entry name" value="UDP-Glycosyltransferase/glycogen phosphorylase"/>
    <property type="match status" value="1"/>
</dbReference>
<reference evidence="3" key="1">
    <citation type="submission" date="2020-02" db="EMBL/GenBank/DDBJ databases">
        <authorList>
            <person name="Meier V. D."/>
        </authorList>
    </citation>
    <scope>NUCLEOTIDE SEQUENCE</scope>
    <source>
        <strain evidence="3">AVDCRST_MAG83</strain>
    </source>
</reference>
<dbReference type="EMBL" id="CADCTE010000196">
    <property type="protein sequence ID" value="CAA9276061.1"/>
    <property type="molecule type" value="Genomic_DNA"/>
</dbReference>
<name>A0A6J4JDF0_9MICC</name>
<dbReference type="GO" id="GO:0008194">
    <property type="term" value="F:UDP-glycosyltransferase activity"/>
    <property type="evidence" value="ECO:0007669"/>
    <property type="project" value="InterPro"/>
</dbReference>
<dbReference type="CDD" id="cd03784">
    <property type="entry name" value="GT1_Gtf-like"/>
    <property type="match status" value="1"/>
</dbReference>
<dbReference type="Gene3D" id="3.40.50.2000">
    <property type="entry name" value="Glycogen Phosphorylase B"/>
    <property type="match status" value="2"/>
</dbReference>
<dbReference type="GO" id="GO:0017000">
    <property type="term" value="P:antibiotic biosynthetic process"/>
    <property type="evidence" value="ECO:0007669"/>
    <property type="project" value="UniProtKB-ARBA"/>
</dbReference>
<keyword evidence="1" id="KW-0812">Transmembrane</keyword>
<organism evidence="3">
    <name type="scientific">uncultured Arthrobacter sp</name>
    <dbReference type="NCBI Taxonomy" id="114050"/>
    <lineage>
        <taxon>Bacteria</taxon>
        <taxon>Bacillati</taxon>
        <taxon>Actinomycetota</taxon>
        <taxon>Actinomycetes</taxon>
        <taxon>Micrococcales</taxon>
        <taxon>Micrococcaceae</taxon>
        <taxon>Arthrobacter</taxon>
        <taxon>environmental samples</taxon>
    </lineage>
</organism>